<accession>A0ABW0KD85</accession>
<dbReference type="SUPFAM" id="SSF51215">
    <property type="entry name" value="Regulatory protein AraC"/>
    <property type="match status" value="1"/>
</dbReference>
<comment type="caution">
    <text evidence="5">The sequence shown here is derived from an EMBL/GenBank/DDBJ whole genome shotgun (WGS) entry which is preliminary data.</text>
</comment>
<evidence type="ECO:0000256" key="2">
    <source>
        <dbReference type="ARBA" id="ARBA00023125"/>
    </source>
</evidence>
<dbReference type="Pfam" id="PF12833">
    <property type="entry name" value="HTH_18"/>
    <property type="match status" value="1"/>
</dbReference>
<keyword evidence="3" id="KW-0804">Transcription</keyword>
<keyword evidence="1" id="KW-0805">Transcription regulation</keyword>
<protein>
    <submittedName>
        <fullName evidence="5">AraC family transcriptional regulator</fullName>
    </submittedName>
</protein>
<dbReference type="InterPro" id="IPR018060">
    <property type="entry name" value="HTH_AraC"/>
</dbReference>
<dbReference type="Proteomes" id="UP001596044">
    <property type="component" value="Unassembled WGS sequence"/>
</dbReference>
<gene>
    <name evidence="5" type="ORF">ACFPOG_23570</name>
</gene>
<dbReference type="SMART" id="SM00342">
    <property type="entry name" value="HTH_ARAC"/>
    <property type="match status" value="1"/>
</dbReference>
<dbReference type="Gene3D" id="2.60.120.10">
    <property type="entry name" value="Jelly Rolls"/>
    <property type="match status" value="1"/>
</dbReference>
<feature type="domain" description="HTH araC/xylS-type" evidence="4">
    <location>
        <begin position="186"/>
        <end position="286"/>
    </location>
</feature>
<reference evidence="6" key="1">
    <citation type="journal article" date="2019" name="Int. J. Syst. Evol. Microbiol.">
        <title>The Global Catalogue of Microorganisms (GCM) 10K type strain sequencing project: providing services to taxonomists for standard genome sequencing and annotation.</title>
        <authorList>
            <consortium name="The Broad Institute Genomics Platform"/>
            <consortium name="The Broad Institute Genome Sequencing Center for Infectious Disease"/>
            <person name="Wu L."/>
            <person name="Ma J."/>
        </authorList>
    </citation>
    <scope>NUCLEOTIDE SEQUENCE [LARGE SCALE GENOMIC DNA]</scope>
    <source>
        <strain evidence="6">KACC 11904</strain>
    </source>
</reference>
<evidence type="ECO:0000256" key="1">
    <source>
        <dbReference type="ARBA" id="ARBA00023015"/>
    </source>
</evidence>
<dbReference type="InterPro" id="IPR018062">
    <property type="entry name" value="HTH_AraC-typ_CS"/>
</dbReference>
<dbReference type="PANTHER" id="PTHR43280">
    <property type="entry name" value="ARAC-FAMILY TRANSCRIPTIONAL REGULATOR"/>
    <property type="match status" value="1"/>
</dbReference>
<organism evidence="5 6">
    <name type="scientific">Paenibacillus aestuarii</name>
    <dbReference type="NCBI Taxonomy" id="516965"/>
    <lineage>
        <taxon>Bacteria</taxon>
        <taxon>Bacillati</taxon>
        <taxon>Bacillota</taxon>
        <taxon>Bacilli</taxon>
        <taxon>Bacillales</taxon>
        <taxon>Paenibacillaceae</taxon>
        <taxon>Paenibacillus</taxon>
    </lineage>
</organism>
<dbReference type="InterPro" id="IPR003313">
    <property type="entry name" value="AraC-bd"/>
</dbReference>
<evidence type="ECO:0000256" key="3">
    <source>
        <dbReference type="ARBA" id="ARBA00023163"/>
    </source>
</evidence>
<dbReference type="PRINTS" id="PR00032">
    <property type="entry name" value="HTHARAC"/>
</dbReference>
<dbReference type="InterPro" id="IPR020449">
    <property type="entry name" value="Tscrpt_reg_AraC-type_HTH"/>
</dbReference>
<dbReference type="Gene3D" id="1.10.10.60">
    <property type="entry name" value="Homeodomain-like"/>
    <property type="match status" value="2"/>
</dbReference>
<keyword evidence="6" id="KW-1185">Reference proteome</keyword>
<name>A0ABW0KD85_9BACL</name>
<dbReference type="PANTHER" id="PTHR43280:SF2">
    <property type="entry name" value="HTH-TYPE TRANSCRIPTIONAL REGULATOR EXSA"/>
    <property type="match status" value="1"/>
</dbReference>
<dbReference type="InterPro" id="IPR009057">
    <property type="entry name" value="Homeodomain-like_sf"/>
</dbReference>
<dbReference type="Pfam" id="PF02311">
    <property type="entry name" value="AraC_binding"/>
    <property type="match status" value="1"/>
</dbReference>
<dbReference type="InterPro" id="IPR014710">
    <property type="entry name" value="RmlC-like_jellyroll"/>
</dbReference>
<evidence type="ECO:0000313" key="6">
    <source>
        <dbReference type="Proteomes" id="UP001596044"/>
    </source>
</evidence>
<keyword evidence="2" id="KW-0238">DNA-binding</keyword>
<dbReference type="InterPro" id="IPR037923">
    <property type="entry name" value="HTH-like"/>
</dbReference>
<evidence type="ECO:0000259" key="4">
    <source>
        <dbReference type="PROSITE" id="PS01124"/>
    </source>
</evidence>
<dbReference type="EMBL" id="JBHSMJ010000031">
    <property type="protein sequence ID" value="MFC5451219.1"/>
    <property type="molecule type" value="Genomic_DNA"/>
</dbReference>
<dbReference type="PROSITE" id="PS00041">
    <property type="entry name" value="HTH_ARAC_FAMILY_1"/>
    <property type="match status" value="1"/>
</dbReference>
<proteinExistence type="predicted"/>
<sequence length="292" mass="34022">MKEGGTMRPIIAIRPTVRNAHPYRFQGTFHETPRIGYRYALHLFMEGKGAMSVDNQWYQLEKGSLIFVPPGIPHSFVNDDTAPLFSYNVYFNLWNKLAADEKHFSYGSEPFEQQLMTEIALCPELEALPTYTKLQLYPRLLEDLIHVVRLNESLPVYKNEIVNALLYGWLLQWQQLTQAKYRESDFRIRKLIEKAAGSEFIPDYEEWLTASGLQKSQFHSVFKQTTGLSPQQYIVKLKMRKAKVMLLESNRTITEVAEELGFDSIHYFSRQFTAMFGIPPSLYRKRMNSSDL</sequence>
<dbReference type="RefSeq" id="WP_377526074.1">
    <property type="nucleotide sequence ID" value="NZ_JBHSMJ010000031.1"/>
</dbReference>
<dbReference type="PROSITE" id="PS01124">
    <property type="entry name" value="HTH_ARAC_FAMILY_2"/>
    <property type="match status" value="1"/>
</dbReference>
<evidence type="ECO:0000313" key="5">
    <source>
        <dbReference type="EMBL" id="MFC5451219.1"/>
    </source>
</evidence>
<dbReference type="SUPFAM" id="SSF46689">
    <property type="entry name" value="Homeodomain-like"/>
    <property type="match status" value="1"/>
</dbReference>